<dbReference type="Gene3D" id="3.40.50.1000">
    <property type="entry name" value="HAD superfamily/HAD-like"/>
    <property type="match status" value="1"/>
</dbReference>
<dbReference type="PANTHER" id="PTHR10000:SF8">
    <property type="entry name" value="HAD SUPERFAMILY HYDROLASE-LIKE, TYPE 3"/>
    <property type="match status" value="1"/>
</dbReference>
<dbReference type="Proteomes" id="UP000178264">
    <property type="component" value="Unassembled WGS sequence"/>
</dbReference>
<dbReference type="Gene3D" id="3.30.1240.10">
    <property type="match status" value="1"/>
</dbReference>
<dbReference type="SUPFAM" id="SSF56784">
    <property type="entry name" value="HAD-like"/>
    <property type="match status" value="1"/>
</dbReference>
<dbReference type="GO" id="GO:0000287">
    <property type="term" value="F:magnesium ion binding"/>
    <property type="evidence" value="ECO:0007669"/>
    <property type="project" value="TreeGrafter"/>
</dbReference>
<dbReference type="EMBL" id="MGER01000064">
    <property type="protein sequence ID" value="OGL87691.1"/>
    <property type="molecule type" value="Genomic_DNA"/>
</dbReference>
<accession>A0A1F7VB52</accession>
<gene>
    <name evidence="1" type="ORF">A3I42_04650</name>
</gene>
<name>A0A1F7VB52_9BACT</name>
<dbReference type="PANTHER" id="PTHR10000">
    <property type="entry name" value="PHOSPHOSERINE PHOSPHATASE"/>
    <property type="match status" value="1"/>
</dbReference>
<dbReference type="InterPro" id="IPR006379">
    <property type="entry name" value="HAD-SF_hydro_IIB"/>
</dbReference>
<dbReference type="AlphaFoldDB" id="A0A1F7VB52"/>
<dbReference type="NCBIfam" id="TIGR01484">
    <property type="entry name" value="HAD-SF-IIB"/>
    <property type="match status" value="1"/>
</dbReference>
<evidence type="ECO:0000313" key="1">
    <source>
        <dbReference type="EMBL" id="OGL87691.1"/>
    </source>
</evidence>
<dbReference type="Pfam" id="PF08282">
    <property type="entry name" value="Hydrolase_3"/>
    <property type="match status" value="1"/>
</dbReference>
<protein>
    <submittedName>
        <fullName evidence="1">Uncharacterized protein</fullName>
    </submittedName>
</protein>
<dbReference type="InterPro" id="IPR036412">
    <property type="entry name" value="HAD-like_sf"/>
</dbReference>
<evidence type="ECO:0000313" key="2">
    <source>
        <dbReference type="Proteomes" id="UP000178264"/>
    </source>
</evidence>
<comment type="caution">
    <text evidence="1">The sequence shown here is derived from an EMBL/GenBank/DDBJ whole genome shotgun (WGS) entry which is preliminary data.</text>
</comment>
<dbReference type="GO" id="GO:0016791">
    <property type="term" value="F:phosphatase activity"/>
    <property type="evidence" value="ECO:0007669"/>
    <property type="project" value="TreeGrafter"/>
</dbReference>
<dbReference type="GO" id="GO:0005829">
    <property type="term" value="C:cytosol"/>
    <property type="evidence" value="ECO:0007669"/>
    <property type="project" value="TreeGrafter"/>
</dbReference>
<organism evidence="1 2">
    <name type="scientific">Candidatus Uhrbacteria bacterium RIFCSPLOWO2_02_FULL_49_11</name>
    <dbReference type="NCBI Taxonomy" id="1802409"/>
    <lineage>
        <taxon>Bacteria</taxon>
        <taxon>Candidatus Uhriibacteriota</taxon>
    </lineage>
</organism>
<dbReference type="PROSITE" id="PS01228">
    <property type="entry name" value="COF_1"/>
    <property type="match status" value="1"/>
</dbReference>
<reference evidence="1 2" key="1">
    <citation type="journal article" date="2016" name="Nat. Commun.">
        <title>Thousands of microbial genomes shed light on interconnected biogeochemical processes in an aquifer system.</title>
        <authorList>
            <person name="Anantharaman K."/>
            <person name="Brown C.T."/>
            <person name="Hug L.A."/>
            <person name="Sharon I."/>
            <person name="Castelle C.J."/>
            <person name="Probst A.J."/>
            <person name="Thomas B.C."/>
            <person name="Singh A."/>
            <person name="Wilkins M.J."/>
            <person name="Karaoz U."/>
            <person name="Brodie E.L."/>
            <person name="Williams K.H."/>
            <person name="Hubbard S.S."/>
            <person name="Banfield J.F."/>
        </authorList>
    </citation>
    <scope>NUCLEOTIDE SEQUENCE [LARGE SCALE GENOMIC DNA]</scope>
</reference>
<proteinExistence type="predicted"/>
<dbReference type="InterPro" id="IPR023214">
    <property type="entry name" value="HAD_sf"/>
</dbReference>
<sequence>MRSHKSLKSIQAILFDIDGTLLSRMHDIPTLPVRDAIKRTQDKGILVSIVTGREINGFESINKWLGITAPVVLAGGARLYDPLKQKDLWTCYFNASEIKALISLLLEQNAAFYAHAGRIRFESSAYAQLIVNLVDESLAQGRTPRKRTPSNELIPSALSSLDFTKLTYLIWNLKPEALDEARRVLHQFSDIAYAVVGSPRNEMRNAGMVGVYITHSQATKQHGVFELSKVTGVPLQNIVGVGDEENDFPLLMACGYRVAMGNAVSSLKDIAHFIAPSVEEDGAVQVIEMILEAQDTD</sequence>